<dbReference type="AlphaFoldDB" id="A0AAD1M255"/>
<organism evidence="3 4">
    <name type="scientific">Mycobacterium xenopi</name>
    <dbReference type="NCBI Taxonomy" id="1789"/>
    <lineage>
        <taxon>Bacteria</taxon>
        <taxon>Bacillati</taxon>
        <taxon>Actinomycetota</taxon>
        <taxon>Actinomycetes</taxon>
        <taxon>Mycobacteriales</taxon>
        <taxon>Mycobacteriaceae</taxon>
        <taxon>Mycobacterium</taxon>
    </lineage>
</organism>
<keyword evidence="2" id="KW-0732">Signal</keyword>
<gene>
    <name evidence="3" type="ORF">MYXE_36040</name>
</gene>
<accession>A0AAD1M255</accession>
<sequence length="146" mass="14979">MMMMMNRAFSAAFGLLMVAAAAVGAHGAALVAVVLAVAAVMGGTIFRPVAGLAVLLTVVVIALTAPSYVVVALSGLSATAYLLLRYATRPGTAAMILTPPTMIAALGFTFVGLVATSFPMQLPWLPVLAPLAVFAIYVLATRPFVR</sequence>
<dbReference type="EMBL" id="AP022314">
    <property type="protein sequence ID" value="BBU23814.1"/>
    <property type="molecule type" value="Genomic_DNA"/>
</dbReference>
<feature type="transmembrane region" description="Helical" evidence="1">
    <location>
        <begin position="52"/>
        <end position="84"/>
    </location>
</feature>
<feature type="chain" id="PRO_5042104416" description="Integral membrane protein" evidence="2">
    <location>
        <begin position="22"/>
        <end position="146"/>
    </location>
</feature>
<feature type="signal peptide" evidence="2">
    <location>
        <begin position="1"/>
        <end position="21"/>
    </location>
</feature>
<reference evidence="3 4" key="1">
    <citation type="submission" date="2019-12" db="EMBL/GenBank/DDBJ databases">
        <title>Complete genome sequence of Mycolicibacterium xenopi str. JCM15661T.</title>
        <authorList>
            <person name="Yoshida M."/>
            <person name="Fukano H."/>
            <person name="Asakura T."/>
            <person name="Hoshino Y."/>
        </authorList>
    </citation>
    <scope>NUCLEOTIDE SEQUENCE [LARGE SCALE GENOMIC DNA]</scope>
    <source>
        <strain evidence="3 4">JCM 15661T</strain>
    </source>
</reference>
<dbReference type="Proteomes" id="UP000464624">
    <property type="component" value="Chromosome"/>
</dbReference>
<feature type="transmembrane region" description="Helical" evidence="1">
    <location>
        <begin position="96"/>
        <end position="118"/>
    </location>
</feature>
<keyword evidence="1" id="KW-0812">Transmembrane</keyword>
<evidence type="ECO:0008006" key="5">
    <source>
        <dbReference type="Google" id="ProtNLM"/>
    </source>
</evidence>
<protein>
    <recommendedName>
        <fullName evidence="5">Integral membrane protein</fullName>
    </recommendedName>
</protein>
<keyword evidence="1" id="KW-0472">Membrane</keyword>
<evidence type="ECO:0000256" key="2">
    <source>
        <dbReference type="SAM" id="SignalP"/>
    </source>
</evidence>
<evidence type="ECO:0000313" key="3">
    <source>
        <dbReference type="EMBL" id="BBU23814.1"/>
    </source>
</evidence>
<evidence type="ECO:0000313" key="4">
    <source>
        <dbReference type="Proteomes" id="UP000464624"/>
    </source>
</evidence>
<feature type="transmembrane region" description="Helical" evidence="1">
    <location>
        <begin position="124"/>
        <end position="145"/>
    </location>
</feature>
<dbReference type="KEGG" id="mxe:MYXE_36040"/>
<keyword evidence="1" id="KW-1133">Transmembrane helix</keyword>
<evidence type="ECO:0000256" key="1">
    <source>
        <dbReference type="SAM" id="Phobius"/>
    </source>
</evidence>
<proteinExistence type="predicted"/>
<name>A0AAD1M255_MYCXE</name>